<comment type="caution">
    <text evidence="3">The sequence shown here is derived from an EMBL/GenBank/DDBJ whole genome shotgun (WGS) entry which is preliminary data.</text>
</comment>
<dbReference type="CDD" id="cd00291">
    <property type="entry name" value="SirA_YedF_YeeD"/>
    <property type="match status" value="1"/>
</dbReference>
<protein>
    <submittedName>
        <fullName evidence="3">Sulfurtransferase TusA family protein</fullName>
    </submittedName>
</protein>
<dbReference type="PANTHER" id="PTHR33279">
    <property type="entry name" value="SULFUR CARRIER PROTEIN YEDF-RELATED"/>
    <property type="match status" value="1"/>
</dbReference>
<dbReference type="RefSeq" id="WP_398284087.1">
    <property type="nucleotide sequence ID" value="NZ_JBITLV010000007.1"/>
</dbReference>
<sequence>MTVDARGLRCPKPVIELARAARGSAPGTEITVLHTDPAAPGDIAAWCRMRGHTLVDQFPGSTTLTLSR</sequence>
<dbReference type="EMBL" id="JBITLV010000007">
    <property type="protein sequence ID" value="MFI7589502.1"/>
    <property type="molecule type" value="Genomic_DNA"/>
</dbReference>
<dbReference type="InterPro" id="IPR036868">
    <property type="entry name" value="TusA-like_sf"/>
</dbReference>
<organism evidence="3 4">
    <name type="scientific">Spongisporangium articulatum</name>
    <dbReference type="NCBI Taxonomy" id="3362603"/>
    <lineage>
        <taxon>Bacteria</taxon>
        <taxon>Bacillati</taxon>
        <taxon>Actinomycetota</taxon>
        <taxon>Actinomycetes</taxon>
        <taxon>Kineosporiales</taxon>
        <taxon>Kineosporiaceae</taxon>
        <taxon>Spongisporangium</taxon>
    </lineage>
</organism>
<dbReference type="PANTHER" id="PTHR33279:SF6">
    <property type="entry name" value="SULFUR CARRIER PROTEIN YEDF-RELATED"/>
    <property type="match status" value="1"/>
</dbReference>
<dbReference type="InterPro" id="IPR001455">
    <property type="entry name" value="TusA-like"/>
</dbReference>
<dbReference type="PROSITE" id="PS01148">
    <property type="entry name" value="UPF0033"/>
    <property type="match status" value="1"/>
</dbReference>
<accession>A0ABW8AV41</accession>
<dbReference type="SUPFAM" id="SSF64307">
    <property type="entry name" value="SirA-like"/>
    <property type="match status" value="1"/>
</dbReference>
<evidence type="ECO:0000259" key="2">
    <source>
        <dbReference type="PROSITE" id="PS01148"/>
    </source>
</evidence>
<evidence type="ECO:0000256" key="1">
    <source>
        <dbReference type="ARBA" id="ARBA00008984"/>
    </source>
</evidence>
<feature type="domain" description="UPF0033" evidence="2">
    <location>
        <begin position="3"/>
        <end position="27"/>
    </location>
</feature>
<proteinExistence type="inferred from homology"/>
<comment type="similarity">
    <text evidence="1">Belongs to the sulfur carrier protein TusA family.</text>
</comment>
<dbReference type="Gene3D" id="3.30.110.40">
    <property type="entry name" value="TusA-like domain"/>
    <property type="match status" value="1"/>
</dbReference>
<name>A0ABW8AV41_9ACTN</name>
<evidence type="ECO:0000313" key="4">
    <source>
        <dbReference type="Proteomes" id="UP001612915"/>
    </source>
</evidence>
<keyword evidence="4" id="KW-1185">Reference proteome</keyword>
<dbReference type="Proteomes" id="UP001612915">
    <property type="component" value="Unassembled WGS sequence"/>
</dbReference>
<gene>
    <name evidence="3" type="ORF">ACIB24_20750</name>
</gene>
<evidence type="ECO:0000313" key="3">
    <source>
        <dbReference type="EMBL" id="MFI7589502.1"/>
    </source>
</evidence>
<reference evidence="3 4" key="1">
    <citation type="submission" date="2024-10" db="EMBL/GenBank/DDBJ databases">
        <title>The Natural Products Discovery Center: Release of the First 8490 Sequenced Strains for Exploring Actinobacteria Biosynthetic Diversity.</title>
        <authorList>
            <person name="Kalkreuter E."/>
            <person name="Kautsar S.A."/>
            <person name="Yang D."/>
            <person name="Bader C.D."/>
            <person name="Teijaro C.N."/>
            <person name="Fluegel L."/>
            <person name="Davis C.M."/>
            <person name="Simpson J.R."/>
            <person name="Lauterbach L."/>
            <person name="Steele A.D."/>
            <person name="Gui C."/>
            <person name="Meng S."/>
            <person name="Li G."/>
            <person name="Viehrig K."/>
            <person name="Ye F."/>
            <person name="Su P."/>
            <person name="Kiefer A.F."/>
            <person name="Nichols A."/>
            <person name="Cepeda A.J."/>
            <person name="Yan W."/>
            <person name="Fan B."/>
            <person name="Jiang Y."/>
            <person name="Adhikari A."/>
            <person name="Zheng C.-J."/>
            <person name="Schuster L."/>
            <person name="Cowan T.M."/>
            <person name="Smanski M.J."/>
            <person name="Chevrette M.G."/>
            <person name="De Carvalho L.P.S."/>
            <person name="Shen B."/>
        </authorList>
    </citation>
    <scope>NUCLEOTIDE SEQUENCE [LARGE SCALE GENOMIC DNA]</scope>
    <source>
        <strain evidence="3 4">NPDC049639</strain>
    </source>
</reference>
<dbReference type="Pfam" id="PF01206">
    <property type="entry name" value="TusA"/>
    <property type="match status" value="1"/>
</dbReference>